<reference evidence="2 3" key="1">
    <citation type="submission" date="2016-04" db="EMBL/GenBank/DDBJ databases">
        <title>Genome analyses suggest a sexual origin of heterokaryosis in a supposedly ancient asexual fungus.</title>
        <authorList>
            <person name="Ropars J."/>
            <person name="Sedzielewska K."/>
            <person name="Noel J."/>
            <person name="Charron P."/>
            <person name="Farinelli L."/>
            <person name="Marton T."/>
            <person name="Kruger M."/>
            <person name="Pelin A."/>
            <person name="Brachmann A."/>
            <person name="Corradi N."/>
        </authorList>
    </citation>
    <scope>NUCLEOTIDE SEQUENCE [LARGE SCALE GENOMIC DNA]</scope>
    <source>
        <strain evidence="2 3">C2</strain>
    </source>
</reference>
<evidence type="ECO:0000313" key="3">
    <source>
        <dbReference type="Proteomes" id="UP000233469"/>
    </source>
</evidence>
<dbReference type="EMBL" id="LLXL01004015">
    <property type="protein sequence ID" value="PKK57875.1"/>
    <property type="molecule type" value="Genomic_DNA"/>
</dbReference>
<name>A0A2N1M8B1_9GLOM</name>
<feature type="compositionally biased region" description="Acidic residues" evidence="1">
    <location>
        <begin position="87"/>
        <end position="101"/>
    </location>
</feature>
<comment type="caution">
    <text evidence="2">The sequence shown here is derived from an EMBL/GenBank/DDBJ whole genome shotgun (WGS) entry which is preliminary data.</text>
</comment>
<evidence type="ECO:0000256" key="1">
    <source>
        <dbReference type="SAM" id="MobiDB-lite"/>
    </source>
</evidence>
<feature type="region of interest" description="Disordered" evidence="1">
    <location>
        <begin position="77"/>
        <end position="101"/>
    </location>
</feature>
<dbReference type="Proteomes" id="UP000233469">
    <property type="component" value="Unassembled WGS sequence"/>
</dbReference>
<gene>
    <name evidence="2" type="ORF">RhiirC2_797250</name>
</gene>
<evidence type="ECO:0000313" key="2">
    <source>
        <dbReference type="EMBL" id="PKK57875.1"/>
    </source>
</evidence>
<dbReference type="VEuPathDB" id="FungiDB:FUN_024056"/>
<proteinExistence type="predicted"/>
<reference evidence="2 3" key="2">
    <citation type="submission" date="2017-10" db="EMBL/GenBank/DDBJ databases">
        <title>Extensive intraspecific genome diversity in a model arbuscular mycorrhizal fungus.</title>
        <authorList>
            <person name="Chen E.C.H."/>
            <person name="Morin E."/>
            <person name="Baudet D."/>
            <person name="Noel J."/>
            <person name="Ndikumana S."/>
            <person name="Charron P."/>
            <person name="St-Onge C."/>
            <person name="Giorgi J."/>
            <person name="Grigoriev I.V."/>
            <person name="Roux C."/>
            <person name="Martin F.M."/>
            <person name="Corradi N."/>
        </authorList>
    </citation>
    <scope>NUCLEOTIDE SEQUENCE [LARGE SCALE GENOMIC DNA]</scope>
    <source>
        <strain evidence="2 3">C2</strain>
    </source>
</reference>
<dbReference type="VEuPathDB" id="FungiDB:RhiirFUN_013649"/>
<dbReference type="AlphaFoldDB" id="A0A2N1M8B1"/>
<protein>
    <submittedName>
        <fullName evidence="2">Uncharacterized protein</fullName>
    </submittedName>
</protein>
<sequence>MTMVILKNPNNSTNALAVCNWCVTKHGGLSAAQVKPECCTSNRARLCRSHLAKCPNFHKYNTEEEIQRILALSVPEDNKKKCKEQSIESDEDEIEETSGFK</sequence>
<organism evidence="2 3">
    <name type="scientific">Rhizophagus irregularis</name>
    <dbReference type="NCBI Taxonomy" id="588596"/>
    <lineage>
        <taxon>Eukaryota</taxon>
        <taxon>Fungi</taxon>
        <taxon>Fungi incertae sedis</taxon>
        <taxon>Mucoromycota</taxon>
        <taxon>Glomeromycotina</taxon>
        <taxon>Glomeromycetes</taxon>
        <taxon>Glomerales</taxon>
        <taxon>Glomeraceae</taxon>
        <taxon>Rhizophagus</taxon>
    </lineage>
</organism>
<feature type="compositionally biased region" description="Basic and acidic residues" evidence="1">
    <location>
        <begin position="77"/>
        <end position="86"/>
    </location>
</feature>
<accession>A0A2N1M8B1</accession>